<feature type="transmembrane region" description="Helical" evidence="1">
    <location>
        <begin position="130"/>
        <end position="157"/>
    </location>
</feature>
<gene>
    <name evidence="2" type="ORF">DCF15_04995</name>
</gene>
<sequence length="251" mass="27580">MSLNLEFVAFFLGFVAIALAIGYGICRVLLGPQAATRNLLYAGPWLLFGAVLAIALSLAGRFGLVGLYALYTGGVLFWLISWPLRKRSAGDLLHSIGPTSQNKIFLWVGLFQVGLAIAMTLLLLDRVTGGLVTGLGIASGIVQIAFWWSLALLFILLGRSNLEIREHGLCYLYAWQPWARVEAFGWDDDKPNTLILKLLPRSFISRRFITLTIPVDQKATVDDLIDDYLAEADLATEMDIAQGIEPPSQPD</sequence>
<reference evidence="3" key="1">
    <citation type="submission" date="2018-04" db="EMBL/GenBank/DDBJ databases">
        <authorList>
            <person name="Cornet L."/>
        </authorList>
    </citation>
    <scope>NUCLEOTIDE SEQUENCE [LARGE SCALE GENOMIC DNA]</scope>
</reference>
<feature type="transmembrane region" description="Helical" evidence="1">
    <location>
        <begin position="6"/>
        <end position="26"/>
    </location>
</feature>
<protein>
    <recommendedName>
        <fullName evidence="4">DUF5673 domain-containing protein</fullName>
    </recommendedName>
</protein>
<feature type="transmembrane region" description="Helical" evidence="1">
    <location>
        <begin position="65"/>
        <end position="84"/>
    </location>
</feature>
<feature type="transmembrane region" description="Helical" evidence="1">
    <location>
        <begin position="38"/>
        <end position="59"/>
    </location>
</feature>
<dbReference type="AlphaFoldDB" id="A0A2W4ZKA4"/>
<evidence type="ECO:0000313" key="2">
    <source>
        <dbReference type="EMBL" id="PZO58585.1"/>
    </source>
</evidence>
<keyword evidence="1" id="KW-0472">Membrane</keyword>
<accession>A0A2W4ZKA4</accession>
<name>A0A2W4ZKA4_9CYAN</name>
<evidence type="ECO:0000256" key="1">
    <source>
        <dbReference type="SAM" id="Phobius"/>
    </source>
</evidence>
<evidence type="ECO:0000313" key="3">
    <source>
        <dbReference type="Proteomes" id="UP000249794"/>
    </source>
</evidence>
<organism evidence="2 3">
    <name type="scientific">Phormidesmis priestleyi</name>
    <dbReference type="NCBI Taxonomy" id="268141"/>
    <lineage>
        <taxon>Bacteria</taxon>
        <taxon>Bacillati</taxon>
        <taxon>Cyanobacteriota</taxon>
        <taxon>Cyanophyceae</taxon>
        <taxon>Leptolyngbyales</taxon>
        <taxon>Leptolyngbyaceae</taxon>
        <taxon>Phormidesmis</taxon>
    </lineage>
</organism>
<dbReference type="Proteomes" id="UP000249794">
    <property type="component" value="Unassembled WGS sequence"/>
</dbReference>
<dbReference type="EMBL" id="QBMP01000032">
    <property type="protein sequence ID" value="PZO58585.1"/>
    <property type="molecule type" value="Genomic_DNA"/>
</dbReference>
<comment type="caution">
    <text evidence="2">The sequence shown here is derived from an EMBL/GenBank/DDBJ whole genome shotgun (WGS) entry which is preliminary data.</text>
</comment>
<proteinExistence type="predicted"/>
<feature type="transmembrane region" description="Helical" evidence="1">
    <location>
        <begin position="104"/>
        <end position="124"/>
    </location>
</feature>
<reference evidence="2 3" key="2">
    <citation type="submission" date="2018-06" db="EMBL/GenBank/DDBJ databases">
        <title>Metagenomic assembly of (sub)arctic Cyanobacteria and their associated microbiome from non-axenic cultures.</title>
        <authorList>
            <person name="Baurain D."/>
        </authorList>
    </citation>
    <scope>NUCLEOTIDE SEQUENCE [LARGE SCALE GENOMIC DNA]</scope>
    <source>
        <strain evidence="2">ULC027bin1</strain>
    </source>
</reference>
<keyword evidence="1" id="KW-0812">Transmembrane</keyword>
<keyword evidence="1" id="KW-1133">Transmembrane helix</keyword>
<evidence type="ECO:0008006" key="4">
    <source>
        <dbReference type="Google" id="ProtNLM"/>
    </source>
</evidence>